<dbReference type="RefSeq" id="WP_176273823.1">
    <property type="nucleotide sequence ID" value="NZ_JABWTA010000001.1"/>
</dbReference>
<gene>
    <name evidence="2" type="ORF">HUO12_11995</name>
</gene>
<keyword evidence="1" id="KW-0732">Signal</keyword>
<keyword evidence="3" id="KW-1185">Reference proteome</keyword>
<feature type="chain" id="PRO_5032534273" description="DUF2092 domain-containing protein" evidence="1">
    <location>
        <begin position="22"/>
        <end position="258"/>
    </location>
</feature>
<evidence type="ECO:0000313" key="3">
    <source>
        <dbReference type="Proteomes" id="UP000546031"/>
    </source>
</evidence>
<accession>A0A850HDD0</accession>
<sequence>MCKWLGSLAAIMLGMAGLAQAEEPTSARDVVERGIAVHGGALFLDPGTLQLSGTATFFDGQTGQVRAIADDYTMARAFERGRTEAHGADGKVRIIAKSGERTIFAIGYDGETTWTERGIMPKAQADEYWANNFGFGIIRSALDDGFTLSLAPQRDILGHETAMVRITDPQGAETLFGFDVESGFIRYMAFDSPRGWHERLYDEYVKLENGWVQARSVTLLYDGIKANTVFWSETKVGEAIDPEIFAPPAEMLEADRAE</sequence>
<evidence type="ECO:0000313" key="2">
    <source>
        <dbReference type="EMBL" id="NVE95620.1"/>
    </source>
</evidence>
<feature type="signal peptide" evidence="1">
    <location>
        <begin position="1"/>
        <end position="21"/>
    </location>
</feature>
<protein>
    <recommendedName>
        <fullName evidence="4">DUF2092 domain-containing protein</fullName>
    </recommendedName>
</protein>
<dbReference type="AlphaFoldDB" id="A0A850HDD0"/>
<dbReference type="EMBL" id="JABWTA010000001">
    <property type="protein sequence ID" value="NVE95620.1"/>
    <property type="molecule type" value="Genomic_DNA"/>
</dbReference>
<organism evidence="2 3">
    <name type="scientific">Altererythrobacter lutimaris</name>
    <dbReference type="NCBI Taxonomy" id="2743979"/>
    <lineage>
        <taxon>Bacteria</taxon>
        <taxon>Pseudomonadati</taxon>
        <taxon>Pseudomonadota</taxon>
        <taxon>Alphaproteobacteria</taxon>
        <taxon>Sphingomonadales</taxon>
        <taxon>Erythrobacteraceae</taxon>
        <taxon>Altererythrobacter</taxon>
    </lineage>
</organism>
<evidence type="ECO:0000256" key="1">
    <source>
        <dbReference type="SAM" id="SignalP"/>
    </source>
</evidence>
<evidence type="ECO:0008006" key="4">
    <source>
        <dbReference type="Google" id="ProtNLM"/>
    </source>
</evidence>
<dbReference type="Proteomes" id="UP000546031">
    <property type="component" value="Unassembled WGS sequence"/>
</dbReference>
<proteinExistence type="predicted"/>
<name>A0A850HDD0_9SPHN</name>
<reference evidence="2 3" key="1">
    <citation type="submission" date="2020-06" db="EMBL/GenBank/DDBJ databases">
        <title>Altererythrobacter lutimaris sp. nov., a marine bacterium isolated from a tidal flat.</title>
        <authorList>
            <person name="Kim D."/>
            <person name="Yoo Y."/>
            <person name="Kim J.-J."/>
        </authorList>
    </citation>
    <scope>NUCLEOTIDE SEQUENCE [LARGE SCALE GENOMIC DNA]</scope>
    <source>
        <strain evidence="2 3">JGD-16</strain>
    </source>
</reference>
<comment type="caution">
    <text evidence="2">The sequence shown here is derived from an EMBL/GenBank/DDBJ whole genome shotgun (WGS) entry which is preliminary data.</text>
</comment>